<feature type="repeat" description="TPR" evidence="1">
    <location>
        <begin position="194"/>
        <end position="227"/>
    </location>
</feature>
<dbReference type="Gene3D" id="1.25.40.10">
    <property type="entry name" value="Tetratricopeptide repeat domain"/>
    <property type="match status" value="3"/>
</dbReference>
<feature type="chain" id="PRO_5002429557" description="Tetratricopeptide repeat protein" evidence="3">
    <location>
        <begin position="22"/>
        <end position="548"/>
    </location>
</feature>
<evidence type="ECO:0000313" key="4">
    <source>
        <dbReference type="EMBL" id="GAO41495.1"/>
    </source>
</evidence>
<dbReference type="PANTHER" id="PTHR12558">
    <property type="entry name" value="CELL DIVISION CYCLE 16,23,27"/>
    <property type="match status" value="1"/>
</dbReference>
<organism evidence="4 5">
    <name type="scientific">Flavihumibacter petaseus NBRC 106054</name>
    <dbReference type="NCBI Taxonomy" id="1220578"/>
    <lineage>
        <taxon>Bacteria</taxon>
        <taxon>Pseudomonadati</taxon>
        <taxon>Bacteroidota</taxon>
        <taxon>Chitinophagia</taxon>
        <taxon>Chitinophagales</taxon>
        <taxon>Chitinophagaceae</taxon>
        <taxon>Flavihumibacter</taxon>
    </lineage>
</organism>
<comment type="caution">
    <text evidence="4">The sequence shown here is derived from an EMBL/GenBank/DDBJ whole genome shotgun (WGS) entry which is preliminary data.</text>
</comment>
<accession>A0A0E9MWL0</accession>
<name>A0A0E9MWL0_9BACT</name>
<dbReference type="EMBL" id="BBWV01000001">
    <property type="protein sequence ID" value="GAO41495.1"/>
    <property type="molecule type" value="Genomic_DNA"/>
</dbReference>
<gene>
    <name evidence="4" type="ORF">FPE01S_01_05090</name>
</gene>
<dbReference type="Pfam" id="PF13181">
    <property type="entry name" value="TPR_8"/>
    <property type="match status" value="2"/>
</dbReference>
<keyword evidence="5" id="KW-1185">Reference proteome</keyword>
<dbReference type="OrthoDB" id="638548at2"/>
<dbReference type="SMART" id="SM00028">
    <property type="entry name" value="TPR"/>
    <property type="match status" value="6"/>
</dbReference>
<protein>
    <recommendedName>
        <fullName evidence="6">Tetratricopeptide repeat protein</fullName>
    </recommendedName>
</protein>
<proteinExistence type="predicted"/>
<feature type="signal peptide" evidence="3">
    <location>
        <begin position="1"/>
        <end position="21"/>
    </location>
</feature>
<dbReference type="InterPro" id="IPR019734">
    <property type="entry name" value="TPR_rpt"/>
</dbReference>
<evidence type="ECO:0000256" key="2">
    <source>
        <dbReference type="SAM" id="MobiDB-lite"/>
    </source>
</evidence>
<dbReference type="InterPro" id="IPR011990">
    <property type="entry name" value="TPR-like_helical_dom_sf"/>
</dbReference>
<keyword evidence="3" id="KW-0732">Signal</keyword>
<evidence type="ECO:0000256" key="3">
    <source>
        <dbReference type="SAM" id="SignalP"/>
    </source>
</evidence>
<dbReference type="PANTHER" id="PTHR12558:SF13">
    <property type="entry name" value="CELL DIVISION CYCLE PROTEIN 27 HOMOLOG"/>
    <property type="match status" value="1"/>
</dbReference>
<dbReference type="PROSITE" id="PS50005">
    <property type="entry name" value="TPR"/>
    <property type="match status" value="3"/>
</dbReference>
<evidence type="ECO:0000256" key="1">
    <source>
        <dbReference type="PROSITE-ProRule" id="PRU00339"/>
    </source>
</evidence>
<feature type="repeat" description="TPR" evidence="1">
    <location>
        <begin position="160"/>
        <end position="193"/>
    </location>
</feature>
<feature type="repeat" description="TPR" evidence="1">
    <location>
        <begin position="20"/>
        <end position="53"/>
    </location>
</feature>
<feature type="region of interest" description="Disordered" evidence="2">
    <location>
        <begin position="526"/>
        <end position="548"/>
    </location>
</feature>
<dbReference type="STRING" id="1220578.FPE01S_01_05090"/>
<sequence length="548" mass="61171">MKKYLSSLVFAAVTFAQPLLAQNVDQGKKFFYYERYKSARETFEKILAANPNDINATYWLGQSLLELKDTAAAKALYQKALASNGNAPLLLAGMGGLELTEGKKDEARQRFETALSMSKSKDIAVINAIGRANTEAKNGDAGYAIEKLTAATQIKGFNSPETWILIGDAYRKQVDGGAAVSSYQKALALDPNYAGAKQAIGKVYLTQRNAEIFVPAFEDAIKMDPNYGPAYFELYYYYFNRDINKAKDYFDKYAAVTDVTPALDYERSSLLFAARRYDEAISTANSYISKLGDQADPRYYKLIAYSYNEKNDSINAKKYLDDYFAKQKEDGFVPKDYEFRATLLSKFPGNEAEAMASFDKAIALDTAQASRMELMSNAAAFAKKSGNRQLEADILGRLYTVKPNPSNVDLYNWGFANYQAQRYPTADSIFNVYIEKYPNEIFGYLWTARAKQAQDTTMSQGLAVPAYERLATKATELDPVKYKQQAVTSYFYLVSYYNDIKKDKATATKYLDKVLEVDPGNADASRIKDILNKPAKKSPAGGSKSPAK</sequence>
<dbReference type="SUPFAM" id="SSF48452">
    <property type="entry name" value="TPR-like"/>
    <property type="match status" value="2"/>
</dbReference>
<dbReference type="AlphaFoldDB" id="A0A0E9MWL0"/>
<reference evidence="4 5" key="1">
    <citation type="submission" date="2015-04" db="EMBL/GenBank/DDBJ databases">
        <title>Whole genome shotgun sequence of Flavihumibacter petaseus NBRC 106054.</title>
        <authorList>
            <person name="Miyazawa S."/>
            <person name="Hosoyama A."/>
            <person name="Hashimoto M."/>
            <person name="Noguchi M."/>
            <person name="Tsuchikane K."/>
            <person name="Ohji S."/>
            <person name="Yamazoe A."/>
            <person name="Ichikawa N."/>
            <person name="Kimura A."/>
            <person name="Fujita N."/>
        </authorList>
    </citation>
    <scope>NUCLEOTIDE SEQUENCE [LARGE SCALE GENOMIC DNA]</scope>
    <source>
        <strain evidence="4 5">NBRC 106054</strain>
    </source>
</reference>
<dbReference type="Proteomes" id="UP000033121">
    <property type="component" value="Unassembled WGS sequence"/>
</dbReference>
<dbReference type="Pfam" id="PF13432">
    <property type="entry name" value="TPR_16"/>
    <property type="match status" value="1"/>
</dbReference>
<dbReference type="Pfam" id="PF13174">
    <property type="entry name" value="TPR_6"/>
    <property type="match status" value="1"/>
</dbReference>
<keyword evidence="1" id="KW-0802">TPR repeat</keyword>
<dbReference type="RefSeq" id="WP_046367351.1">
    <property type="nucleotide sequence ID" value="NZ_BBWV01000001.1"/>
</dbReference>
<evidence type="ECO:0000313" key="5">
    <source>
        <dbReference type="Proteomes" id="UP000033121"/>
    </source>
</evidence>
<evidence type="ECO:0008006" key="6">
    <source>
        <dbReference type="Google" id="ProtNLM"/>
    </source>
</evidence>